<keyword evidence="1 3" id="KW-0378">Hydrolase</keyword>
<dbReference type="RefSeq" id="WP_128745444.1">
    <property type="nucleotide sequence ID" value="NZ_CP035281.1"/>
</dbReference>
<dbReference type="Gene3D" id="3.40.50.1820">
    <property type="entry name" value="alpha/beta hydrolase"/>
    <property type="match status" value="1"/>
</dbReference>
<dbReference type="GO" id="GO:0052689">
    <property type="term" value="F:carboxylic ester hydrolase activity"/>
    <property type="evidence" value="ECO:0007669"/>
    <property type="project" value="UniProtKB-ARBA"/>
</dbReference>
<evidence type="ECO:0000256" key="1">
    <source>
        <dbReference type="ARBA" id="ARBA00022801"/>
    </source>
</evidence>
<dbReference type="InterPro" id="IPR050261">
    <property type="entry name" value="FrsA_esterase"/>
</dbReference>
<accession>A0A410PV46</accession>
<proteinExistence type="predicted"/>
<feature type="domain" description="Dienelactone hydrolase" evidence="2">
    <location>
        <begin position="53"/>
        <end position="153"/>
    </location>
</feature>
<dbReference type="PANTHER" id="PTHR22946">
    <property type="entry name" value="DIENELACTONE HYDROLASE DOMAIN-CONTAINING PROTEIN-RELATED"/>
    <property type="match status" value="1"/>
</dbReference>
<keyword evidence="4" id="KW-1185">Reference proteome</keyword>
<dbReference type="InterPro" id="IPR029058">
    <property type="entry name" value="AB_hydrolase_fold"/>
</dbReference>
<dbReference type="Proteomes" id="UP000287601">
    <property type="component" value="Chromosome"/>
</dbReference>
<dbReference type="Pfam" id="PF01738">
    <property type="entry name" value="DLH"/>
    <property type="match status" value="1"/>
</dbReference>
<dbReference type="AlphaFoldDB" id="A0A410PV46"/>
<evidence type="ECO:0000313" key="4">
    <source>
        <dbReference type="Proteomes" id="UP000287601"/>
    </source>
</evidence>
<dbReference type="OrthoDB" id="9764953at2"/>
<dbReference type="PANTHER" id="PTHR22946:SF9">
    <property type="entry name" value="POLYKETIDE TRANSFERASE AF380"/>
    <property type="match status" value="1"/>
</dbReference>
<organism evidence="3 4">
    <name type="scientific">Aminipila luticellarii</name>
    <dbReference type="NCBI Taxonomy" id="2507160"/>
    <lineage>
        <taxon>Bacteria</taxon>
        <taxon>Bacillati</taxon>
        <taxon>Bacillota</taxon>
        <taxon>Clostridia</taxon>
        <taxon>Peptostreptococcales</taxon>
        <taxon>Anaerovoracaceae</taxon>
        <taxon>Aminipila</taxon>
    </lineage>
</organism>
<name>A0A410PV46_9FIRM</name>
<protein>
    <submittedName>
        <fullName evidence="3">Alpha/beta fold hydrolase</fullName>
    </submittedName>
</protein>
<gene>
    <name evidence="3" type="ORF">EQM06_05870</name>
</gene>
<dbReference type="SUPFAM" id="SSF53474">
    <property type="entry name" value="alpha/beta-Hydrolases"/>
    <property type="match status" value="1"/>
</dbReference>
<reference evidence="3 4" key="1">
    <citation type="submission" date="2019-01" db="EMBL/GenBank/DDBJ databases">
        <title>Draft genomes of a novel of Aminipila strains.</title>
        <authorList>
            <person name="Ma S."/>
        </authorList>
    </citation>
    <scope>NUCLEOTIDE SEQUENCE [LARGE SCALE GENOMIC DNA]</scope>
    <source>
        <strain evidence="4">JN-39</strain>
    </source>
</reference>
<evidence type="ECO:0000259" key="2">
    <source>
        <dbReference type="Pfam" id="PF01738"/>
    </source>
</evidence>
<sequence>MNKRKIAVIGMFIAVIVFAVIADVSHSKREALKVTTINVQVENIPVIETYIDDGKQKPMIIVQHGFKNRKESTIGLADKLAEKGFFVVSPDAYAHGDRTEAPLSLTEIIVHTSEEYDGLIDAYKKDDRVNIHKLGIAGFSMGGCITFHYAIYGKHHPEAIAPTISTPYFEQLIGSRLSRSIYSSREGLSVAQDAAAIQYIDQYILSHSPYKDYKNLKDVAVLMQNGELDRYVNSDGVHKLNTALTPINPRVRLVMIAGTKHQVTPEMTDRIVTFMCQNLK</sequence>
<evidence type="ECO:0000313" key="3">
    <source>
        <dbReference type="EMBL" id="QAT42795.1"/>
    </source>
</evidence>
<dbReference type="InterPro" id="IPR002925">
    <property type="entry name" value="Dienelactn_hydro"/>
</dbReference>
<dbReference type="EMBL" id="CP035281">
    <property type="protein sequence ID" value="QAT42795.1"/>
    <property type="molecule type" value="Genomic_DNA"/>
</dbReference>
<dbReference type="KEGG" id="amij:EQM06_05870"/>